<dbReference type="InterPro" id="IPR018200">
    <property type="entry name" value="USP_CS"/>
</dbReference>
<name>A0A3Q3XAS4_MOLML</name>
<evidence type="ECO:0000256" key="1">
    <source>
        <dbReference type="ARBA" id="ARBA00022499"/>
    </source>
</evidence>
<evidence type="ECO:0000256" key="3">
    <source>
        <dbReference type="SAM" id="MobiDB-lite"/>
    </source>
</evidence>
<feature type="region of interest" description="Disordered" evidence="3">
    <location>
        <begin position="645"/>
        <end position="712"/>
    </location>
</feature>
<dbReference type="PROSITE" id="PS00973">
    <property type="entry name" value="USP_2"/>
    <property type="match status" value="1"/>
</dbReference>
<dbReference type="Gene3D" id="3.90.70.10">
    <property type="entry name" value="Cysteine proteinases"/>
    <property type="match status" value="1"/>
</dbReference>
<feature type="domain" description="USP" evidence="4">
    <location>
        <begin position="113"/>
        <end position="591"/>
    </location>
</feature>
<dbReference type="STRING" id="94237.ENSMMOP00000019426"/>
<dbReference type="InterPro" id="IPR050164">
    <property type="entry name" value="Peptidase_C19"/>
</dbReference>
<organism evidence="5 6">
    <name type="scientific">Mola mola</name>
    <name type="common">Ocean sunfish</name>
    <name type="synonym">Tetraodon mola</name>
    <dbReference type="NCBI Taxonomy" id="94237"/>
    <lineage>
        <taxon>Eukaryota</taxon>
        <taxon>Metazoa</taxon>
        <taxon>Chordata</taxon>
        <taxon>Craniata</taxon>
        <taxon>Vertebrata</taxon>
        <taxon>Euteleostomi</taxon>
        <taxon>Actinopterygii</taxon>
        <taxon>Neopterygii</taxon>
        <taxon>Teleostei</taxon>
        <taxon>Neoteleostei</taxon>
        <taxon>Acanthomorphata</taxon>
        <taxon>Eupercaria</taxon>
        <taxon>Tetraodontiformes</taxon>
        <taxon>Molidae</taxon>
        <taxon>Mola</taxon>
    </lineage>
</organism>
<dbReference type="PANTHER" id="PTHR24006">
    <property type="entry name" value="UBIQUITIN CARBOXYL-TERMINAL HYDROLASE"/>
    <property type="match status" value="1"/>
</dbReference>
<evidence type="ECO:0000313" key="6">
    <source>
        <dbReference type="Proteomes" id="UP000261620"/>
    </source>
</evidence>
<feature type="compositionally biased region" description="Low complexity" evidence="3">
    <location>
        <begin position="413"/>
        <end position="422"/>
    </location>
</feature>
<evidence type="ECO:0000313" key="5">
    <source>
        <dbReference type="Ensembl" id="ENSMMOP00000019426.1"/>
    </source>
</evidence>
<dbReference type="GO" id="GO:0016579">
    <property type="term" value="P:protein deubiquitination"/>
    <property type="evidence" value="ECO:0007669"/>
    <property type="project" value="InterPro"/>
</dbReference>
<evidence type="ECO:0000259" key="4">
    <source>
        <dbReference type="PROSITE" id="PS50235"/>
    </source>
</evidence>
<keyword evidence="2" id="KW-0832">Ubl conjugation</keyword>
<dbReference type="PROSITE" id="PS00972">
    <property type="entry name" value="USP_1"/>
    <property type="match status" value="1"/>
</dbReference>
<sequence length="1037" mass="118179">QSEMMINQLREITGIQDLQTLHRALNASQGDIGHAVGLLTTQPAEVQIPKDELQAAIELSLQESHCVQEEEKEFNALEASAEENAARMKKKRCDAQNDMSSPADWIRHDDWPVGIRNVGNTCWFSAVIQSLFHLPVFRRLVLNYHLSERLLERCKSHSDKRNVAFMQELRCLFALMVGSTRRFVDPSAAVELLREAFRTSETQQDVSEFSHKLLDWLEDAFQLAANGDAEDKHQNPMVQLFYGTFVTERRHEKTLCNTEQFGQYPLQVNGFNNLDECLEGAMVEKEIESLHSDHSVTSGRERWFKNLPPVLTFELSRFEFNTQLGRPEKIHKKLEFPQIIYMDYLHKNIARTHERRGEVKKLKEQLAALQQKLEYKNYGSGPTKHPLADMLQFVLEFATTKPTSVSPAEDLRPASPSPTFTSQPPPESVSKDGKPGDSDPSEGLVSSCKRTPIYKPFTQCRPPVECPPHPAPHSISEEELHFVKTCLQRWRAEVENDMSLKASIDRLTQMLESMYSDNSLCQVPYKLHAVLVHEGQASAGHYWAYIYDHANQRWMKYNDINITEASWEELERDSFGGMTNASAYCLMYIDDRLPHLITDDTDDETGQVLRGLDSLPPVLRRYVHEDNRWFQQELSEWEEQICQTAAPQGESTAPAESLNHGPNNTHQTQIEPAPQSGPSAEEPDQRASSEPQPQPEPEAEKQTENEVSEVEIPNVGRITVRADTDGYNEEMMLTPAMQGVILAIAKARQTFDKEGPEAGLIKAFHEEYSRLYELSQEDTTPQEDARLQHALVYFFQNKAPKRIIERTLLEQFTDRNLSFDEAISIMREARSKLRLIKPEDMDMDQYLQWHDDYRLFRNVFVYLLTGLEHYQHGMREALTYLAHAYETNATLLKNGERRGVDTSIIAVYRRKCLIALNEGASKLFCGGTESSVEEGVAIMDEAVIPCLHLMSRDPALSQEDRDAMEAIRSHWCCCLSQDMDSLQVKLGEFLPRVLDGSAHAVVLKDPPKVHVSQAHDLCSRLAAVMESIHNTSIVTVK</sequence>
<accession>A0A3Q3XAS4</accession>
<dbReference type="InterPro" id="IPR038765">
    <property type="entry name" value="Papain-like_cys_pep_sf"/>
</dbReference>
<dbReference type="InterPro" id="IPR009060">
    <property type="entry name" value="UBA-like_sf"/>
</dbReference>
<dbReference type="Pfam" id="PF22566">
    <property type="entry name" value="UBA_8"/>
    <property type="match status" value="1"/>
</dbReference>
<dbReference type="PROSITE" id="PS50235">
    <property type="entry name" value="USP_3"/>
    <property type="match status" value="1"/>
</dbReference>
<feature type="compositionally biased region" description="Polar residues" evidence="3">
    <location>
        <begin position="660"/>
        <end position="670"/>
    </location>
</feature>
<dbReference type="OMA" id="HANQRWL"/>
<dbReference type="PANTHER" id="PTHR24006:SF678">
    <property type="entry name" value="UBIQUITIN CARBOXYL-TERMINAL HYDROLASE 28"/>
    <property type="match status" value="1"/>
</dbReference>
<dbReference type="InterPro" id="IPR054109">
    <property type="entry name" value="UBA_8"/>
</dbReference>
<dbReference type="GO" id="GO:0005634">
    <property type="term" value="C:nucleus"/>
    <property type="evidence" value="ECO:0007669"/>
    <property type="project" value="TreeGrafter"/>
</dbReference>
<feature type="region of interest" description="Disordered" evidence="3">
    <location>
        <begin position="404"/>
        <end position="447"/>
    </location>
</feature>
<dbReference type="Proteomes" id="UP000261620">
    <property type="component" value="Unplaced"/>
</dbReference>
<dbReference type="Gene3D" id="1.10.8.10">
    <property type="entry name" value="DNA helicase RuvA subunit, C-terminal domain"/>
    <property type="match status" value="1"/>
</dbReference>
<dbReference type="SUPFAM" id="SSF46934">
    <property type="entry name" value="UBA-like"/>
    <property type="match status" value="1"/>
</dbReference>
<dbReference type="GO" id="GO:0005829">
    <property type="term" value="C:cytosol"/>
    <property type="evidence" value="ECO:0007669"/>
    <property type="project" value="TreeGrafter"/>
</dbReference>
<dbReference type="SUPFAM" id="SSF54001">
    <property type="entry name" value="Cysteine proteinases"/>
    <property type="match status" value="1"/>
</dbReference>
<dbReference type="CDD" id="cd14276">
    <property type="entry name" value="UBA_UBP25_like"/>
    <property type="match status" value="1"/>
</dbReference>
<dbReference type="Ensembl" id="ENSMMOT00000019752.1">
    <property type="protein sequence ID" value="ENSMMOP00000019426.1"/>
    <property type="gene ID" value="ENSMMOG00000014718.1"/>
</dbReference>
<protein>
    <recommendedName>
        <fullName evidence="4">USP domain-containing protein</fullName>
    </recommendedName>
</protein>
<dbReference type="InterPro" id="IPR001394">
    <property type="entry name" value="Peptidase_C19_UCH"/>
</dbReference>
<dbReference type="AlphaFoldDB" id="A0A3Q3XAS4"/>
<reference evidence="5" key="2">
    <citation type="submission" date="2025-09" db="UniProtKB">
        <authorList>
            <consortium name="Ensembl"/>
        </authorList>
    </citation>
    <scope>IDENTIFICATION</scope>
</reference>
<dbReference type="Pfam" id="PF00443">
    <property type="entry name" value="UCH"/>
    <property type="match status" value="1"/>
</dbReference>
<dbReference type="CDD" id="cd02665">
    <property type="entry name" value="Peptidase_C19I"/>
    <property type="match status" value="1"/>
</dbReference>
<dbReference type="InterPro" id="IPR028889">
    <property type="entry name" value="USP"/>
</dbReference>
<keyword evidence="1" id="KW-1017">Isopeptide bond</keyword>
<keyword evidence="6" id="KW-1185">Reference proteome</keyword>
<reference evidence="5" key="1">
    <citation type="submission" date="2025-08" db="UniProtKB">
        <authorList>
            <consortium name="Ensembl"/>
        </authorList>
    </citation>
    <scope>IDENTIFICATION</scope>
</reference>
<evidence type="ECO:0000256" key="2">
    <source>
        <dbReference type="ARBA" id="ARBA00022843"/>
    </source>
</evidence>
<proteinExistence type="predicted"/>
<dbReference type="GO" id="GO:0004843">
    <property type="term" value="F:cysteine-type deubiquitinase activity"/>
    <property type="evidence" value="ECO:0007669"/>
    <property type="project" value="InterPro"/>
</dbReference>
<dbReference type="GO" id="GO:0000077">
    <property type="term" value="P:DNA damage checkpoint signaling"/>
    <property type="evidence" value="ECO:0007669"/>
    <property type="project" value="TreeGrafter"/>
</dbReference>